<sequence length="129" mass="14599">MQGVSWVPVVFVMAYVLSSMMGMLNIPWTLTAEMFPTDIRSLGHGAVISVGYLFMFANIQSYLWLQDLLGGAAQLQWFYATVALLSSVFVYLMLPETRNKKLADIQPYFETSWLYFMHSRAVASQNAPV</sequence>
<protein>
    <recommendedName>
        <fullName evidence="6">Major facilitator superfamily (MFS) profile domain-containing protein</fullName>
    </recommendedName>
</protein>
<dbReference type="InterPro" id="IPR050549">
    <property type="entry name" value="MFS_Trehalose_Transporter"/>
</dbReference>
<dbReference type="Gene3D" id="1.20.1250.20">
    <property type="entry name" value="MFS general substrate transporter like domains"/>
    <property type="match status" value="1"/>
</dbReference>
<evidence type="ECO:0000259" key="6">
    <source>
        <dbReference type="PROSITE" id="PS50850"/>
    </source>
</evidence>
<dbReference type="InterPro" id="IPR005828">
    <property type="entry name" value="MFS_sugar_transport-like"/>
</dbReference>
<organism evidence="7 8">
    <name type="scientific">Dryococelus australis</name>
    <dbReference type="NCBI Taxonomy" id="614101"/>
    <lineage>
        <taxon>Eukaryota</taxon>
        <taxon>Metazoa</taxon>
        <taxon>Ecdysozoa</taxon>
        <taxon>Arthropoda</taxon>
        <taxon>Hexapoda</taxon>
        <taxon>Insecta</taxon>
        <taxon>Pterygota</taxon>
        <taxon>Neoptera</taxon>
        <taxon>Polyneoptera</taxon>
        <taxon>Phasmatodea</taxon>
        <taxon>Verophasmatodea</taxon>
        <taxon>Anareolatae</taxon>
        <taxon>Phasmatidae</taxon>
        <taxon>Eurycanthinae</taxon>
        <taxon>Dryococelus</taxon>
    </lineage>
</organism>
<evidence type="ECO:0000256" key="4">
    <source>
        <dbReference type="ARBA" id="ARBA00023136"/>
    </source>
</evidence>
<feature type="transmembrane region" description="Helical" evidence="5">
    <location>
        <begin position="77"/>
        <end position="94"/>
    </location>
</feature>
<evidence type="ECO:0000313" key="7">
    <source>
        <dbReference type="EMBL" id="KAJ8881405.1"/>
    </source>
</evidence>
<feature type="domain" description="Major facilitator superfamily (MFS) profile" evidence="6">
    <location>
        <begin position="1"/>
        <end position="98"/>
    </location>
</feature>
<dbReference type="Proteomes" id="UP001159363">
    <property type="component" value="Chromosome 5"/>
</dbReference>
<accession>A0ABQ9HAW0</accession>
<evidence type="ECO:0000313" key="8">
    <source>
        <dbReference type="Proteomes" id="UP001159363"/>
    </source>
</evidence>
<name>A0ABQ9HAW0_9NEOP</name>
<dbReference type="EMBL" id="JARBHB010000006">
    <property type="protein sequence ID" value="KAJ8881405.1"/>
    <property type="molecule type" value="Genomic_DNA"/>
</dbReference>
<keyword evidence="3 5" id="KW-1133">Transmembrane helix</keyword>
<evidence type="ECO:0000256" key="1">
    <source>
        <dbReference type="ARBA" id="ARBA00004141"/>
    </source>
</evidence>
<keyword evidence="2 5" id="KW-0812">Transmembrane</keyword>
<comment type="caution">
    <text evidence="7">The sequence shown here is derived from an EMBL/GenBank/DDBJ whole genome shotgun (WGS) entry which is preliminary data.</text>
</comment>
<keyword evidence="8" id="KW-1185">Reference proteome</keyword>
<dbReference type="PANTHER" id="PTHR48021:SF24">
    <property type="entry name" value="MAJOR FACILITATOR SUPERFAMILY (MFS) PROFILE DOMAIN-CONTAINING PROTEIN"/>
    <property type="match status" value="1"/>
</dbReference>
<dbReference type="InterPro" id="IPR020846">
    <property type="entry name" value="MFS_dom"/>
</dbReference>
<reference evidence="7 8" key="1">
    <citation type="submission" date="2023-02" db="EMBL/GenBank/DDBJ databases">
        <title>LHISI_Scaffold_Assembly.</title>
        <authorList>
            <person name="Stuart O.P."/>
            <person name="Cleave R."/>
            <person name="Magrath M.J.L."/>
            <person name="Mikheyev A.S."/>
        </authorList>
    </citation>
    <scope>NUCLEOTIDE SEQUENCE [LARGE SCALE GENOMIC DNA]</scope>
    <source>
        <strain evidence="7">Daus_M_001</strain>
        <tissue evidence="7">Leg muscle</tissue>
    </source>
</reference>
<dbReference type="PROSITE" id="PS50850">
    <property type="entry name" value="MFS"/>
    <property type="match status" value="1"/>
</dbReference>
<dbReference type="Pfam" id="PF00083">
    <property type="entry name" value="Sugar_tr"/>
    <property type="match status" value="1"/>
</dbReference>
<evidence type="ECO:0000256" key="2">
    <source>
        <dbReference type="ARBA" id="ARBA00022692"/>
    </source>
</evidence>
<dbReference type="SUPFAM" id="SSF103473">
    <property type="entry name" value="MFS general substrate transporter"/>
    <property type="match status" value="1"/>
</dbReference>
<evidence type="ECO:0000256" key="5">
    <source>
        <dbReference type="SAM" id="Phobius"/>
    </source>
</evidence>
<dbReference type="InterPro" id="IPR036259">
    <property type="entry name" value="MFS_trans_sf"/>
</dbReference>
<gene>
    <name evidence="7" type="ORF">PR048_017886</name>
</gene>
<comment type="subcellular location">
    <subcellularLocation>
        <location evidence="1">Membrane</location>
        <topology evidence="1">Multi-pass membrane protein</topology>
    </subcellularLocation>
</comment>
<dbReference type="PANTHER" id="PTHR48021">
    <property type="match status" value="1"/>
</dbReference>
<proteinExistence type="predicted"/>
<keyword evidence="4 5" id="KW-0472">Membrane</keyword>
<evidence type="ECO:0000256" key="3">
    <source>
        <dbReference type="ARBA" id="ARBA00022989"/>
    </source>
</evidence>
<feature type="transmembrane region" description="Helical" evidence="5">
    <location>
        <begin position="6"/>
        <end position="30"/>
    </location>
</feature>
<feature type="transmembrane region" description="Helical" evidence="5">
    <location>
        <begin position="42"/>
        <end position="65"/>
    </location>
</feature>